<reference evidence="2 3" key="1">
    <citation type="submission" date="2016-12" db="EMBL/GenBank/DDBJ databases">
        <title>Genome sequencing of Methylocaldum marinum.</title>
        <authorList>
            <person name="Takeuchi M."/>
            <person name="Kamagata Y."/>
            <person name="Hiraoka S."/>
            <person name="Oshima K."/>
            <person name="Hattori M."/>
            <person name="Iwasaki W."/>
        </authorList>
    </citation>
    <scope>NUCLEOTIDE SEQUENCE [LARGE SCALE GENOMIC DNA]</scope>
    <source>
        <strain evidence="2 3">S8</strain>
    </source>
</reference>
<keyword evidence="3" id="KW-1185">Reference proteome</keyword>
<evidence type="ECO:0000313" key="3">
    <source>
        <dbReference type="Proteomes" id="UP000266313"/>
    </source>
</evidence>
<proteinExistence type="predicted"/>
<feature type="region of interest" description="Disordered" evidence="1">
    <location>
        <begin position="48"/>
        <end position="81"/>
    </location>
</feature>
<dbReference type="EMBL" id="AP017928">
    <property type="protein sequence ID" value="BBA36021.1"/>
    <property type="molecule type" value="Genomic_DNA"/>
</dbReference>
<gene>
    <name evidence="2" type="ORF">sS8_4091</name>
</gene>
<dbReference type="KEGG" id="mmai:sS8_4091"/>
<feature type="region of interest" description="Disordered" evidence="1">
    <location>
        <begin position="1"/>
        <end position="32"/>
    </location>
</feature>
<dbReference type="AlphaFoldDB" id="A0A250KYF1"/>
<sequence length="98" mass="10468">MTGGINRGTVQPPPTVNESETIPGIVDESALPDETTIPSDLLYLDTQPIEVDSETAEDSWRNDEFETGTIDGADADIPDAGTIPSELLELDNEPAVLE</sequence>
<accession>A0A250KYF1</accession>
<protein>
    <submittedName>
        <fullName evidence="2">Uncharacterized protein</fullName>
    </submittedName>
</protein>
<dbReference type="Proteomes" id="UP000266313">
    <property type="component" value="Chromosome"/>
</dbReference>
<evidence type="ECO:0000313" key="2">
    <source>
        <dbReference type="EMBL" id="BBA36021.1"/>
    </source>
</evidence>
<organism evidence="2 3">
    <name type="scientific">Methylocaldum marinum</name>
    <dbReference type="NCBI Taxonomy" id="1432792"/>
    <lineage>
        <taxon>Bacteria</taxon>
        <taxon>Pseudomonadati</taxon>
        <taxon>Pseudomonadota</taxon>
        <taxon>Gammaproteobacteria</taxon>
        <taxon>Methylococcales</taxon>
        <taxon>Methylococcaceae</taxon>
        <taxon>Methylocaldum</taxon>
    </lineage>
</organism>
<evidence type="ECO:0000256" key="1">
    <source>
        <dbReference type="SAM" id="MobiDB-lite"/>
    </source>
</evidence>
<name>A0A250KYF1_9GAMM</name>